<feature type="region of interest" description="Disordered" evidence="1">
    <location>
        <begin position="55"/>
        <end position="78"/>
    </location>
</feature>
<evidence type="ECO:0000256" key="1">
    <source>
        <dbReference type="SAM" id="MobiDB-lite"/>
    </source>
</evidence>
<dbReference type="InParanoid" id="M4DBN7"/>
<reference evidence="2 3" key="1">
    <citation type="journal article" date="2011" name="Nat. Genet.">
        <title>The genome of the mesopolyploid crop species Brassica rapa.</title>
        <authorList>
            <consortium name="Brassica rapa Genome Sequencing Project Consortium"/>
            <person name="Wang X."/>
            <person name="Wang H."/>
            <person name="Wang J."/>
            <person name="Sun R."/>
            <person name="Wu J."/>
            <person name="Liu S."/>
            <person name="Bai Y."/>
            <person name="Mun J.H."/>
            <person name="Bancroft I."/>
            <person name="Cheng F."/>
            <person name="Huang S."/>
            <person name="Li X."/>
            <person name="Hua W."/>
            <person name="Wang J."/>
            <person name="Wang X."/>
            <person name="Freeling M."/>
            <person name="Pires J.C."/>
            <person name="Paterson A.H."/>
            <person name="Chalhoub B."/>
            <person name="Wang B."/>
            <person name="Hayward A."/>
            <person name="Sharpe A.G."/>
            <person name="Park B.S."/>
            <person name="Weisshaar B."/>
            <person name="Liu B."/>
            <person name="Li B."/>
            <person name="Liu B."/>
            <person name="Tong C."/>
            <person name="Song C."/>
            <person name="Duran C."/>
            <person name="Peng C."/>
            <person name="Geng C."/>
            <person name="Koh C."/>
            <person name="Lin C."/>
            <person name="Edwards D."/>
            <person name="Mu D."/>
            <person name="Shen D."/>
            <person name="Soumpourou E."/>
            <person name="Li F."/>
            <person name="Fraser F."/>
            <person name="Conant G."/>
            <person name="Lassalle G."/>
            <person name="King G.J."/>
            <person name="Bonnema G."/>
            <person name="Tang H."/>
            <person name="Wang H."/>
            <person name="Belcram H."/>
            <person name="Zhou H."/>
            <person name="Hirakawa H."/>
            <person name="Abe H."/>
            <person name="Guo H."/>
            <person name="Wang H."/>
            <person name="Jin H."/>
            <person name="Parkin I.A."/>
            <person name="Batley J."/>
            <person name="Kim J.S."/>
            <person name="Just J."/>
            <person name="Li J."/>
            <person name="Xu J."/>
            <person name="Deng J."/>
            <person name="Kim J.A."/>
            <person name="Li J."/>
            <person name="Yu J."/>
            <person name="Meng J."/>
            <person name="Wang J."/>
            <person name="Min J."/>
            <person name="Poulain J."/>
            <person name="Wang J."/>
            <person name="Hatakeyama K."/>
            <person name="Wu K."/>
            <person name="Wang L."/>
            <person name="Fang L."/>
            <person name="Trick M."/>
            <person name="Links M.G."/>
            <person name="Zhao M."/>
            <person name="Jin M."/>
            <person name="Ramchiary N."/>
            <person name="Drou N."/>
            <person name="Berkman P.J."/>
            <person name="Cai Q."/>
            <person name="Huang Q."/>
            <person name="Li R."/>
            <person name="Tabata S."/>
            <person name="Cheng S."/>
            <person name="Zhang S."/>
            <person name="Zhang S."/>
            <person name="Huang S."/>
            <person name="Sato S."/>
            <person name="Sun S."/>
            <person name="Kwon S.J."/>
            <person name="Choi S.R."/>
            <person name="Lee T.H."/>
            <person name="Fan W."/>
            <person name="Zhao X."/>
            <person name="Tan X."/>
            <person name="Xu X."/>
            <person name="Wang Y."/>
            <person name="Qiu Y."/>
            <person name="Yin Y."/>
            <person name="Li Y."/>
            <person name="Du Y."/>
            <person name="Liao Y."/>
            <person name="Lim Y."/>
            <person name="Narusaka Y."/>
            <person name="Wang Y."/>
            <person name="Wang Z."/>
            <person name="Li Z."/>
            <person name="Wang Z."/>
            <person name="Xiong Z."/>
            <person name="Zhang Z."/>
        </authorList>
    </citation>
    <scope>NUCLEOTIDE SEQUENCE [LARGE SCALE GENOMIC DNA]</scope>
    <source>
        <strain evidence="2 3">cv. Chiifu-401-42</strain>
    </source>
</reference>
<protein>
    <submittedName>
        <fullName evidence="2">Uncharacterized protein</fullName>
    </submittedName>
</protein>
<dbReference type="HOGENOM" id="CLU_691441_0_0_1"/>
<dbReference type="EnsemblPlants" id="Bra013897.1">
    <property type="protein sequence ID" value="Bra013897.1-P"/>
    <property type="gene ID" value="Bra013897"/>
</dbReference>
<dbReference type="Pfam" id="PF01803">
    <property type="entry name" value="LIM_bind"/>
    <property type="match status" value="2"/>
</dbReference>
<dbReference type="Gramene" id="Bra013897.1">
    <property type="protein sequence ID" value="Bra013897.1-P"/>
    <property type="gene ID" value="Bra013897"/>
</dbReference>
<dbReference type="PANTHER" id="PTHR10378">
    <property type="entry name" value="LIM DOMAIN-BINDING PROTEIN"/>
    <property type="match status" value="1"/>
</dbReference>
<dbReference type="Proteomes" id="UP000011750">
    <property type="component" value="Chromosome A01"/>
</dbReference>
<dbReference type="STRING" id="51351.M4DBN7"/>
<accession>M4DBN7</accession>
<dbReference type="eggNOG" id="ENOG502QURB">
    <property type="taxonomic scope" value="Eukaryota"/>
</dbReference>
<proteinExistence type="predicted"/>
<reference evidence="2 3" key="2">
    <citation type="journal article" date="2018" name="Hortic Res">
        <title>Improved Brassica rapa reference genome by single-molecule sequencing and chromosome conformation capture technologies.</title>
        <authorList>
            <person name="Zhang L."/>
            <person name="Cai X."/>
            <person name="Wu J."/>
            <person name="Liu M."/>
            <person name="Grob S."/>
            <person name="Cheng F."/>
            <person name="Liang J."/>
            <person name="Cai C."/>
            <person name="Liu Z."/>
            <person name="Liu B."/>
            <person name="Wang F."/>
            <person name="Li S."/>
            <person name="Liu F."/>
            <person name="Li X."/>
            <person name="Cheng L."/>
            <person name="Yang W."/>
            <person name="Li M.H."/>
            <person name="Grossniklaus U."/>
            <person name="Zheng H."/>
            <person name="Wang X."/>
        </authorList>
    </citation>
    <scope>NUCLEOTIDE SEQUENCE [LARGE SCALE GENOMIC DNA]</scope>
    <source>
        <strain evidence="2 3">cv. Chiifu-401-42</strain>
    </source>
</reference>
<feature type="compositionally biased region" description="Low complexity" evidence="1">
    <location>
        <begin position="55"/>
        <end position="70"/>
    </location>
</feature>
<reference evidence="2" key="3">
    <citation type="submission" date="2023-03" db="UniProtKB">
        <authorList>
            <consortium name="EnsemblPlants"/>
        </authorList>
    </citation>
    <scope>IDENTIFICATION</scope>
    <source>
        <strain evidence="2">cv. Chiifu-401-42</strain>
    </source>
</reference>
<name>M4DBN7_BRACM</name>
<organism evidence="2 3">
    <name type="scientific">Brassica campestris</name>
    <name type="common">Field mustard</name>
    <dbReference type="NCBI Taxonomy" id="3711"/>
    <lineage>
        <taxon>Eukaryota</taxon>
        <taxon>Viridiplantae</taxon>
        <taxon>Streptophyta</taxon>
        <taxon>Embryophyta</taxon>
        <taxon>Tracheophyta</taxon>
        <taxon>Spermatophyta</taxon>
        <taxon>Magnoliopsida</taxon>
        <taxon>eudicotyledons</taxon>
        <taxon>Gunneridae</taxon>
        <taxon>Pentapetalae</taxon>
        <taxon>rosids</taxon>
        <taxon>malvids</taxon>
        <taxon>Brassicales</taxon>
        <taxon>Brassicaceae</taxon>
        <taxon>Brassiceae</taxon>
        <taxon>Brassica</taxon>
    </lineage>
</organism>
<feature type="compositionally biased region" description="Low complexity" evidence="1">
    <location>
        <begin position="335"/>
        <end position="348"/>
    </location>
</feature>
<evidence type="ECO:0000313" key="2">
    <source>
        <dbReference type="EnsemblPlants" id="Bra013897.1-P"/>
    </source>
</evidence>
<keyword evidence="3" id="KW-1185">Reference proteome</keyword>
<dbReference type="OMA" id="GINNMRL"/>
<dbReference type="InterPro" id="IPR029005">
    <property type="entry name" value="LIM-bd/SEUSS"/>
</dbReference>
<feature type="region of interest" description="Disordered" evidence="1">
    <location>
        <begin position="335"/>
        <end position="363"/>
    </location>
</feature>
<evidence type="ECO:0000313" key="3">
    <source>
        <dbReference type="Proteomes" id="UP000011750"/>
    </source>
</evidence>
<dbReference type="AlphaFoldDB" id="M4DBN7"/>
<sequence>MNKPAAVSGAVGSEALNMERSGGINNMRLPTSPMSFPSSNINIPGSLVLDGSASIQHLSQQQQQQAGQGSVPMGESNYSHIDKKPRLDVNVVAAAVSTSVDPASGPRRTESSVASFASAAETEATTTAADSSILVTVSEIPTPATTAENFITYWKKFVAEYFSPRAKQRLCLSQYENAGHHALGMFPQAAPILSWEFCARRHEELLLRRLIAPQVNQLLQVAQKCQTTISESGVLGAGRQLAKLMELQSLNDLGYPKRYIRTLQISEVVKSMKDLMNFTGDHKLGPIEGLKRLLEQTATAKLQIQRMQEMEQLGNSGAMNGSSQAQMALTSGTMNGLTGNNNNNSSNNQTVGRVPSRNNSFTAASNNNLHLSKDVSVTELSHGFSDDCFFNNSDIYGSL</sequence>